<comment type="caution">
    <text evidence="1">The sequence shown here is derived from an EMBL/GenBank/DDBJ whole genome shotgun (WGS) entry which is preliminary data.</text>
</comment>
<evidence type="ECO:0000313" key="2">
    <source>
        <dbReference type="Proteomes" id="UP000261111"/>
    </source>
</evidence>
<proteinExistence type="predicted"/>
<gene>
    <name evidence="1" type="ORF">DWX41_19500</name>
</gene>
<name>A0A3E2WHF8_9FIRM</name>
<organism evidence="1 2">
    <name type="scientific">Hungatella hathewayi</name>
    <dbReference type="NCBI Taxonomy" id="154046"/>
    <lineage>
        <taxon>Bacteria</taxon>
        <taxon>Bacillati</taxon>
        <taxon>Bacillota</taxon>
        <taxon>Clostridia</taxon>
        <taxon>Lachnospirales</taxon>
        <taxon>Lachnospiraceae</taxon>
        <taxon>Hungatella</taxon>
    </lineage>
</organism>
<reference evidence="1 2" key="1">
    <citation type="submission" date="2018-08" db="EMBL/GenBank/DDBJ databases">
        <title>A genome reference for cultivated species of the human gut microbiota.</title>
        <authorList>
            <person name="Zou Y."/>
            <person name="Xue W."/>
            <person name="Luo G."/>
        </authorList>
    </citation>
    <scope>NUCLEOTIDE SEQUENCE [LARGE SCALE GENOMIC DNA]</scope>
    <source>
        <strain evidence="1 2">AF19-21</strain>
    </source>
</reference>
<sequence length="90" mass="9950">MGAAIRRAVFEGRIGKPGWNITKFLGKIGNIENIFWNALPLPSSSSHPTKIHCPRETPPKVSFYFRPDTPSLPEMGRGMPPGLRGGFLFV</sequence>
<dbReference type="Proteomes" id="UP000261111">
    <property type="component" value="Unassembled WGS sequence"/>
</dbReference>
<dbReference type="AlphaFoldDB" id="A0A3E2WHF8"/>
<protein>
    <submittedName>
        <fullName evidence="1">Uncharacterized protein</fullName>
    </submittedName>
</protein>
<dbReference type="EMBL" id="QVIA01000028">
    <property type="protein sequence ID" value="RGC26276.1"/>
    <property type="molecule type" value="Genomic_DNA"/>
</dbReference>
<accession>A0A3E2WHF8</accession>
<evidence type="ECO:0000313" key="1">
    <source>
        <dbReference type="EMBL" id="RGC26276.1"/>
    </source>
</evidence>